<dbReference type="Gramene" id="OMERI05G22960.1">
    <property type="protein sequence ID" value="OMERI05G22960.1"/>
    <property type="gene ID" value="OMERI05G22960"/>
</dbReference>
<reference evidence="3" key="1">
    <citation type="submission" date="2015-04" db="UniProtKB">
        <authorList>
            <consortium name="EnsemblPlants"/>
        </authorList>
    </citation>
    <scope>IDENTIFICATION</scope>
</reference>
<dbReference type="STRING" id="40149.A0A0E0DUT2"/>
<feature type="region of interest" description="Disordered" evidence="1">
    <location>
        <begin position="75"/>
        <end position="102"/>
    </location>
</feature>
<evidence type="ECO:0000256" key="1">
    <source>
        <dbReference type="SAM" id="MobiDB-lite"/>
    </source>
</evidence>
<keyword evidence="4" id="KW-1185">Reference proteome</keyword>
<evidence type="ECO:0000313" key="3">
    <source>
        <dbReference type="EnsemblPlants" id="OMERI05G22960.1"/>
    </source>
</evidence>
<keyword evidence="2" id="KW-0812">Transmembrane</keyword>
<dbReference type="Proteomes" id="UP000008021">
    <property type="component" value="Chromosome 5"/>
</dbReference>
<proteinExistence type="predicted"/>
<reference evidence="3" key="2">
    <citation type="submission" date="2018-05" db="EMBL/GenBank/DDBJ databases">
        <title>OmerRS3 (Oryza meridionalis Reference Sequence Version 3).</title>
        <authorList>
            <person name="Zhang J."/>
            <person name="Kudrna D."/>
            <person name="Lee S."/>
            <person name="Talag J."/>
            <person name="Welchert J."/>
            <person name="Wing R.A."/>
        </authorList>
    </citation>
    <scope>NUCLEOTIDE SEQUENCE [LARGE SCALE GENOMIC DNA]</scope>
    <source>
        <strain evidence="3">cv. OR44</strain>
    </source>
</reference>
<sequence>MSGETTKFLRPLLPPFLKIDILPEALRGNIDPTSCQASSQAEYLNNLWRKTEQAVPPESFVGNLQLSGKPLSRPCEPFFPSPDGTPTDGRGSGGGSMPVAEKKKKKKLSGMAVAAIAVGGGTAALLALVLHKVVVCGSKGSEPVRVKGACRELRDTAGRTCRYLLCVKAVALACRTSD</sequence>
<feature type="transmembrane region" description="Helical" evidence="2">
    <location>
        <begin position="111"/>
        <end position="130"/>
    </location>
</feature>
<protein>
    <submittedName>
        <fullName evidence="3">Uncharacterized protein</fullName>
    </submittedName>
</protein>
<dbReference type="HOGENOM" id="CLU_129537_0_0_1"/>
<name>A0A0E0DUT2_9ORYZ</name>
<evidence type="ECO:0000256" key="2">
    <source>
        <dbReference type="SAM" id="Phobius"/>
    </source>
</evidence>
<evidence type="ECO:0000313" key="4">
    <source>
        <dbReference type="Proteomes" id="UP000008021"/>
    </source>
</evidence>
<dbReference type="AlphaFoldDB" id="A0A0E0DUT2"/>
<dbReference type="EnsemblPlants" id="OMERI05G22960.1">
    <property type="protein sequence ID" value="OMERI05G22960.1"/>
    <property type="gene ID" value="OMERI05G22960"/>
</dbReference>
<keyword evidence="2" id="KW-0472">Membrane</keyword>
<organism evidence="3">
    <name type="scientific">Oryza meridionalis</name>
    <dbReference type="NCBI Taxonomy" id="40149"/>
    <lineage>
        <taxon>Eukaryota</taxon>
        <taxon>Viridiplantae</taxon>
        <taxon>Streptophyta</taxon>
        <taxon>Embryophyta</taxon>
        <taxon>Tracheophyta</taxon>
        <taxon>Spermatophyta</taxon>
        <taxon>Magnoliopsida</taxon>
        <taxon>Liliopsida</taxon>
        <taxon>Poales</taxon>
        <taxon>Poaceae</taxon>
        <taxon>BOP clade</taxon>
        <taxon>Oryzoideae</taxon>
        <taxon>Oryzeae</taxon>
        <taxon>Oryzinae</taxon>
        <taxon>Oryza</taxon>
    </lineage>
</organism>
<keyword evidence="2" id="KW-1133">Transmembrane helix</keyword>
<accession>A0A0E0DUT2</accession>